<evidence type="ECO:0000313" key="3">
    <source>
        <dbReference type="Proteomes" id="UP000001567"/>
    </source>
</evidence>
<dbReference type="PhylomeDB" id="A4WJU9"/>
<name>A4WJU9_PYRAR</name>
<protein>
    <submittedName>
        <fullName evidence="2">HEPN domain protein</fullName>
    </submittedName>
</protein>
<dbReference type="HOGENOM" id="CLU_123170_2_0_2"/>
<dbReference type="AlphaFoldDB" id="A4WJU9"/>
<dbReference type="Gene3D" id="1.20.120.330">
    <property type="entry name" value="Nucleotidyltransferases domain 2"/>
    <property type="match status" value="1"/>
</dbReference>
<feature type="domain" description="HEPN" evidence="1">
    <location>
        <begin position="16"/>
        <end position="125"/>
    </location>
</feature>
<accession>A4WJU9</accession>
<sequence>MLYSWSCCIYVASRWYAKAERYKSLAYEFFQRGMYAECCFFAQQAAEFYLETKLVELTGSRPYSHSILQLLREVSAVLGVEISGGLARCAKHLTEQYISARYPDARMLDYDREDAEECVKCMEAVMGHA</sequence>
<dbReference type="SMART" id="SM00748">
    <property type="entry name" value="HEPN"/>
    <property type="match status" value="1"/>
</dbReference>
<dbReference type="Proteomes" id="UP000001567">
    <property type="component" value="Chromosome"/>
</dbReference>
<dbReference type="Pfam" id="PF05168">
    <property type="entry name" value="HEPN"/>
    <property type="match status" value="1"/>
</dbReference>
<reference evidence="2 3" key="1">
    <citation type="submission" date="2007-04" db="EMBL/GenBank/DDBJ databases">
        <title>Complete sequence of Pyrobaculum arsenaticum DSM 13514.</title>
        <authorList>
            <consortium name="US DOE Joint Genome Institute"/>
            <person name="Copeland A."/>
            <person name="Lucas S."/>
            <person name="Lapidus A."/>
            <person name="Barry K."/>
            <person name="Glavina del Rio T."/>
            <person name="Dalin E."/>
            <person name="Tice H."/>
            <person name="Pitluck S."/>
            <person name="Chain P."/>
            <person name="Malfatti S."/>
            <person name="Shin M."/>
            <person name="Vergez L."/>
            <person name="Schmutz J."/>
            <person name="Larimer F."/>
            <person name="Land M."/>
            <person name="Hauser L."/>
            <person name="Kyrpides N."/>
            <person name="Mikhailova N."/>
            <person name="Cozen A.E."/>
            <person name="Fitz-Gibbon S.T."/>
            <person name="House C.H."/>
            <person name="Saltikov C."/>
            <person name="Lowe T.M."/>
            <person name="Richardson P."/>
        </authorList>
    </citation>
    <scope>NUCLEOTIDE SEQUENCE [LARGE SCALE GENOMIC DNA]</scope>
    <source>
        <strain evidence="3">ATCC 700994 / DSM 13514 / JCM 11321 / PZ6</strain>
    </source>
</reference>
<dbReference type="InterPro" id="IPR007842">
    <property type="entry name" value="HEPN_dom"/>
</dbReference>
<dbReference type="PROSITE" id="PS50910">
    <property type="entry name" value="HEPN"/>
    <property type="match status" value="1"/>
</dbReference>
<dbReference type="SUPFAM" id="SSF81593">
    <property type="entry name" value="Nucleotidyltransferase substrate binding subunit/domain"/>
    <property type="match status" value="1"/>
</dbReference>
<evidence type="ECO:0000259" key="1">
    <source>
        <dbReference type="PROSITE" id="PS50910"/>
    </source>
</evidence>
<dbReference type="EMBL" id="CP000660">
    <property type="protein sequence ID" value="ABP50666.1"/>
    <property type="molecule type" value="Genomic_DNA"/>
</dbReference>
<organism evidence="2 3">
    <name type="scientific">Pyrobaculum arsenaticum (strain DSM 13514 / JCM 11321 / PZ6)</name>
    <dbReference type="NCBI Taxonomy" id="340102"/>
    <lineage>
        <taxon>Archaea</taxon>
        <taxon>Thermoproteota</taxon>
        <taxon>Thermoprotei</taxon>
        <taxon>Thermoproteales</taxon>
        <taxon>Thermoproteaceae</taxon>
        <taxon>Pyrobaculum</taxon>
    </lineage>
</organism>
<gene>
    <name evidence="2" type="ordered locus">Pars_1088</name>
</gene>
<proteinExistence type="predicted"/>
<evidence type="ECO:0000313" key="2">
    <source>
        <dbReference type="EMBL" id="ABP50666.1"/>
    </source>
</evidence>
<dbReference type="STRING" id="340102.Pars_1088"/>
<dbReference type="KEGG" id="pas:Pars_1088"/>